<dbReference type="Proteomes" id="UP001241377">
    <property type="component" value="Unassembled WGS sequence"/>
</dbReference>
<dbReference type="EMBL" id="JASBWR010000022">
    <property type="protein sequence ID" value="KAJ9108092.1"/>
    <property type="molecule type" value="Genomic_DNA"/>
</dbReference>
<proteinExistence type="predicted"/>
<accession>A0ACC2WBX4</accession>
<protein>
    <submittedName>
        <fullName evidence="1">Uncharacterized protein</fullName>
    </submittedName>
</protein>
<evidence type="ECO:0000313" key="1">
    <source>
        <dbReference type="EMBL" id="KAJ9108092.1"/>
    </source>
</evidence>
<keyword evidence="2" id="KW-1185">Reference proteome</keyword>
<evidence type="ECO:0000313" key="2">
    <source>
        <dbReference type="Proteomes" id="UP001241377"/>
    </source>
</evidence>
<reference evidence="1" key="1">
    <citation type="submission" date="2023-04" db="EMBL/GenBank/DDBJ databases">
        <title>Draft Genome sequencing of Naganishia species isolated from polar environments using Oxford Nanopore Technology.</title>
        <authorList>
            <person name="Leo P."/>
            <person name="Venkateswaran K."/>
        </authorList>
    </citation>
    <scope>NUCLEOTIDE SEQUENCE</scope>
    <source>
        <strain evidence="1">MNA-CCFEE 5261</strain>
    </source>
</reference>
<sequence>MPGRATVTEDVSRYSRLPPPSGLVSPPVQAARDFFRPDDRFREAKRSMTSTSRQPEQRSYSPSAFAKGDRPRGSAIEPRHLDDSRSEGQASQDSRDPISRGAFSDGEEPQTRQTGYRSLLERMEPRSSPSAEAKCAPVFGQMSAADTTDNINHGPKTLVTIHQPERVPAEPYEKELGEISPEISKSTVRLLPSNNQELQNMAEENPPSSRSLHHRDGAPHAGEEEAKAALRSNQSEPKLPAADRQKSTSPPVAVIGEEPKPKEEVKRGKLLQVTEEPATTSSRAMLVEVGQPKGGEYAKQTPAEPRDTESTPQDTLVPLTSTDDRLVTSPSPEHPPQVSEVEPEGASVPPPLATPLDFSKRIQPNQTCSPPPDSTTVTETSELVMPEPSSVPITVLSENHKALKLEKVPAETVVKPFDNQETATQKVHSPSKDNKQILPTRLSSASPPAEPPLSDMHHVLPESSDAPTRYESDQSHPLSPKLSSVPALLPTTTPAITEIQASEADLLVPNVATVPTLITSGSDEELRSEPSASIDPEDPMSAAPALTDAACDMVRIPERDVDMVPATTAAIIESQAVKSGSSPHNVEKALDLTTCGSSRELQEELSASNDTDDLMGALQLQPPIQPAINVTSDEAEIPKPEADSAPSLDDANDVSQDDVQAAHAEVMQAKKISAEPAPVAVFSQHSSSIDAKPIDAPPHVPPGALEQDHGLEARTSLQEDDLATVPVSNDIPSRIHLTDGAAPASHALIDQPSDVPKTAASEGLTTLDMDSIPTTTQGPSDPVADSDRTQADEAHCELTKTSETQPAAKSPSTELMSIPAKVRYVDPEKLRRKFERQAIIARYDIVRYARNKKKELELKTQRLQREYAKLDREWESHKSRITAENEEVTRQLDAISNPATVQEPKPGGRKTRRGFVEQDHELMGFRDGDEEALAKALKAIEQMMESDPTQRALKTEAIVPDMELDPEVYRLAYNDDNSFVLDPLQFYDHGKGEKQGEWTDDEERKFRKLYAAYPKQFGEIAKGLPGKTAAQCVKHYYLTKKKRSFKEGAGRNAQRQASGGQAALMVAPVTHEKLELAGVLATGDRAQAKQVADAVRPSGDSKKGGKRKADDAERSGDSGIKADGQKVKRKTSSKKRLLPSQDPTTPGDRSASDVSSAKKRKTQAKKPARLDLADGRSKSALNRSSSSRGPSSGPPTAEPTTLRGPQQGIFLPDASGLPHRFIVNPPERPHSTPVVTWQDQQSPAESDPYTMAIPDRSIRSTQTVPPENAPVQRTGGMAIMSLLNDIPLAVPTNDNPKAASVASDATEDDGLHV</sequence>
<gene>
    <name evidence="1" type="ORF">QFC19_002557</name>
</gene>
<name>A0ACC2WBX4_9TREE</name>
<comment type="caution">
    <text evidence="1">The sequence shown here is derived from an EMBL/GenBank/DDBJ whole genome shotgun (WGS) entry which is preliminary data.</text>
</comment>
<organism evidence="1 2">
    <name type="scientific">Naganishia cerealis</name>
    <dbReference type="NCBI Taxonomy" id="610337"/>
    <lineage>
        <taxon>Eukaryota</taxon>
        <taxon>Fungi</taxon>
        <taxon>Dikarya</taxon>
        <taxon>Basidiomycota</taxon>
        <taxon>Agaricomycotina</taxon>
        <taxon>Tremellomycetes</taxon>
        <taxon>Filobasidiales</taxon>
        <taxon>Filobasidiaceae</taxon>
        <taxon>Naganishia</taxon>
    </lineage>
</organism>